<evidence type="ECO:0000256" key="4">
    <source>
        <dbReference type="ARBA" id="ARBA00023306"/>
    </source>
</evidence>
<feature type="compositionally biased region" description="Low complexity" evidence="5">
    <location>
        <begin position="258"/>
        <end position="269"/>
    </location>
</feature>
<dbReference type="AlphaFoldDB" id="A0A2A2AH35"/>
<dbReference type="InterPro" id="IPR005234">
    <property type="entry name" value="ScpB_csome_segregation"/>
</dbReference>
<evidence type="ECO:0000256" key="3">
    <source>
        <dbReference type="ARBA" id="ARBA00022829"/>
    </source>
</evidence>
<evidence type="ECO:0000256" key="1">
    <source>
        <dbReference type="ARBA" id="ARBA00022490"/>
    </source>
</evidence>
<feature type="compositionally biased region" description="Pro residues" evidence="5">
    <location>
        <begin position="243"/>
        <end position="257"/>
    </location>
</feature>
<dbReference type="EMBL" id="NSJD01000044">
    <property type="protein sequence ID" value="PAT37022.1"/>
    <property type="molecule type" value="Genomic_DNA"/>
</dbReference>
<dbReference type="SUPFAM" id="SSF46785">
    <property type="entry name" value="Winged helix' DNA-binding domain"/>
    <property type="match status" value="2"/>
</dbReference>
<dbReference type="PANTHER" id="PTHR34298">
    <property type="entry name" value="SEGREGATION AND CONDENSATION PROTEIN B"/>
    <property type="match status" value="1"/>
</dbReference>
<dbReference type="InterPro" id="IPR036390">
    <property type="entry name" value="WH_DNA-bd_sf"/>
</dbReference>
<evidence type="ECO:0000313" key="7">
    <source>
        <dbReference type="Proteomes" id="UP000218644"/>
    </source>
</evidence>
<accession>A0A2A2AH35</accession>
<reference evidence="6 7" key="1">
    <citation type="submission" date="2017-08" db="EMBL/GenBank/DDBJ databases">
        <title>WGS of Clinical strains of the CDC Group NO-1 linked to zoonotic infections in humans.</title>
        <authorList>
            <person name="Bernier A.-M."/>
            <person name="Bernard K."/>
        </authorList>
    </citation>
    <scope>NUCLEOTIDE SEQUENCE [LARGE SCALE GENOMIC DNA]</scope>
    <source>
        <strain evidence="6 7">NML79-0751</strain>
    </source>
</reference>
<dbReference type="GO" id="GO:0051304">
    <property type="term" value="P:chromosome separation"/>
    <property type="evidence" value="ECO:0007669"/>
    <property type="project" value="InterPro"/>
</dbReference>
<dbReference type="RefSeq" id="WP_095557948.1">
    <property type="nucleotide sequence ID" value="NZ_NSJD01000044.1"/>
</dbReference>
<name>A0A2A2AH35_9BURK</name>
<proteinExistence type="predicted"/>
<evidence type="ECO:0000256" key="2">
    <source>
        <dbReference type="ARBA" id="ARBA00022618"/>
    </source>
</evidence>
<gene>
    <name evidence="6" type="primary">scpB</name>
    <name evidence="6" type="ORF">CK623_13990</name>
</gene>
<dbReference type="Proteomes" id="UP000218644">
    <property type="component" value="Unassembled WGS sequence"/>
</dbReference>
<dbReference type="Gene3D" id="1.10.10.10">
    <property type="entry name" value="Winged helix-like DNA-binding domain superfamily/Winged helix DNA-binding domain"/>
    <property type="match status" value="2"/>
</dbReference>
<keyword evidence="2" id="KW-0132">Cell division</keyword>
<keyword evidence="1" id="KW-0963">Cytoplasm</keyword>
<feature type="region of interest" description="Disordered" evidence="5">
    <location>
        <begin position="186"/>
        <end position="299"/>
    </location>
</feature>
<dbReference type="Pfam" id="PF04079">
    <property type="entry name" value="SMC_ScpB"/>
    <property type="match status" value="1"/>
</dbReference>
<dbReference type="InterPro" id="IPR036388">
    <property type="entry name" value="WH-like_DNA-bd_sf"/>
</dbReference>
<keyword evidence="4" id="KW-0131">Cell cycle</keyword>
<sequence length="299" mass="31793">MNSVPAPPVDPISVLEAALLCAPAPMAMPSLQALFEQPPDAAQVQAWLEQLRIDWAHRGLELVQVASGWRFQSRANVLPFLARLEPERTPRYSRAALEILAVIAYRQPVTRGDIEEIRGVAVNSQIIKQLEERGWIEVIGHRESVGRPALLATTGQFLDDLGLASLRDLPEIDAVSEATLQQLGLGPAAAPAGGSEGSAVEHAEPPAAPPAEDTREGTAHAPLQAALEEAPEDLAEDLAPAPAEQPPQDGPQQPLPPQAQAQLEAVPEAQRPETQDMAEDANAMPPAEPPEPSQGLSPS</sequence>
<evidence type="ECO:0000313" key="6">
    <source>
        <dbReference type="EMBL" id="PAT37022.1"/>
    </source>
</evidence>
<evidence type="ECO:0000256" key="5">
    <source>
        <dbReference type="SAM" id="MobiDB-lite"/>
    </source>
</evidence>
<organism evidence="6 7">
    <name type="scientific">Vandammella animalimorsus</name>
    <dbReference type="NCBI Taxonomy" id="2029117"/>
    <lineage>
        <taxon>Bacteria</taxon>
        <taxon>Pseudomonadati</taxon>
        <taxon>Pseudomonadota</taxon>
        <taxon>Betaproteobacteria</taxon>
        <taxon>Burkholderiales</taxon>
        <taxon>Comamonadaceae</taxon>
        <taxon>Vandammella</taxon>
    </lineage>
</organism>
<dbReference type="NCBIfam" id="TIGR00281">
    <property type="entry name" value="SMC-Scp complex subunit ScpB"/>
    <property type="match status" value="1"/>
</dbReference>
<protein>
    <submittedName>
        <fullName evidence="6">SMC-Scp complex subunit ScpB</fullName>
    </submittedName>
</protein>
<dbReference type="GO" id="GO:0051301">
    <property type="term" value="P:cell division"/>
    <property type="evidence" value="ECO:0007669"/>
    <property type="project" value="UniProtKB-KW"/>
</dbReference>
<comment type="caution">
    <text evidence="6">The sequence shown here is derived from an EMBL/GenBank/DDBJ whole genome shotgun (WGS) entry which is preliminary data.</text>
</comment>
<keyword evidence="3" id="KW-0159">Chromosome partition</keyword>
<dbReference type="PANTHER" id="PTHR34298:SF2">
    <property type="entry name" value="SEGREGATION AND CONDENSATION PROTEIN B"/>
    <property type="match status" value="1"/>
</dbReference>